<sequence>MDRTWITCDRLSVEYRSGVADFLDFAILNNENRMSIRCPCTFCCNMEFHTPQQVKDHLFEKGFLPRYIVWTWHGETDSKSTFTKCEDHSHSQRFRCHDYSNIIDMVEDAYEHCDRDPSSFKDILEDAEKPLYPGAKHSKSSSLMRLYNVKGNYGWSNKGFSALLEVLADILPNNNTLPKSMYEVKKTMKVLGLEYEKIHACSNDCILYKNEFADLVECPNCGPSRLRTGCPIDLSIERPLGGANIKVVDDPLLAQAHWCVLMNTLEIQIYIEEHMHYLALRNPYKAKTNMWLQNEHICTFFGWLQAKEMAEDAEFTLSELDGRPRRRKQQGLQKQEVSHAGAIEYNSYGVSVGKGRNDLRSYIGVIVREIISILLDDWRRVPLEMKETLWLHFQKKFKLSLKCKSQVLKWMMVASRNFRSELATEFILPNKDDRKSLKLPHIEYPSIKKEDWKLFVDKVLSEQFQEKSKKAKDKRAKNVYNHRLGSTGYGGMLYRKVCVKKKSGVSEREIDRSEAWLMARADRDGKYTSDVTPIAEKINELKSQVEQGTFQSQGSHDILGEALQKQPNGSRVQGVGQFVTPSMYFYVPDATELARERKMYQESFQFMSAQLECMNARLNAYINTEVGSSNFPKPKTSTSVQIDNDQQSPKTLGKRKSHTKTKMAFSSSNPNTTIYVSSFTFTSPIKLDQSNYTIWKSQILSSVRANGLEDHLDSSKSCPDQFLQSESENSEVETQTNPAFTTWKRKDQMLLSWMLSSINLEILSLVMMLNNLRKGSMFMTEFFGKLKTITDDLAIAGTPVTSLHFITHLISGLGQPYYPVVVYIEANLAKMTVNEAYSMLLTHKARLEAHQSNASKETKLTYAANVAQTGTNTKFGGQNNANWIRNGNNNNGGRGAFGRGFSQGQGRGNWNGVWNNNAQPVNYQGRGGYGVNNGNNFGANNGNFGGFTNGKGASDPNGAVVIYQICFKPKHTAAECRNIFNKEFVPYYNPYSGYNSYQNPGPRAFYPNSAPRAAFLATSEGDMADQGWYVDSGATHHLTNSLQNLNLKREYSETAGKIVGNKWVFRIKYNPDGSISKYKARLVAKGFHQTQGVDFFETFSPVVKPCTIRIILSLAVMNYWTIRQLDVNNAFLNGILTEDVFMHQPEGFVHPQFPAHICKLTKALYGLKQAPRAWYDKLKASLIQWGFVTSKSDTSLFIHHVAGEIIVALIYVDDILITGSNSLLVEKVIHQLGTEFALKDLGEFNYFLGLEVTPIVDGLHLSQTKYIGDLLKKAQMVNCKGCPTPMSSTEKLVKDKGAMFENPSLYRSLVGLLQHVTLTRPEIAIHNLTAFSYADWGSDLDDKKSVGGYCVYLGNNLVSWSSKKQHIVSKSTAESEYRALALTTAEVLWITYLFKELKVSLLQPPVLYCDNKSVEALANNPKYHSKTKHIELDLHFIREHVSKKELQISHVPSCDQVADILTKPLAFDQFHSLRSKLNVLPRPSA</sequence>
<gene>
    <name evidence="1" type="ORF">KPL71_024008</name>
</gene>
<proteinExistence type="predicted"/>
<accession>A0ACB8INE2</accession>
<name>A0ACB8INE2_CITSI</name>
<reference evidence="2" key="1">
    <citation type="journal article" date="2023" name="Hortic. Res.">
        <title>A chromosome-level phased genome enabling allele-level studies in sweet orange: a case study on citrus Huanglongbing tolerance.</title>
        <authorList>
            <person name="Wu B."/>
            <person name="Yu Q."/>
            <person name="Deng Z."/>
            <person name="Duan Y."/>
            <person name="Luo F."/>
            <person name="Gmitter F. Jr."/>
        </authorList>
    </citation>
    <scope>NUCLEOTIDE SEQUENCE [LARGE SCALE GENOMIC DNA]</scope>
    <source>
        <strain evidence="2">cv. Valencia</strain>
    </source>
</reference>
<evidence type="ECO:0000313" key="1">
    <source>
        <dbReference type="EMBL" id="KAH9698431.1"/>
    </source>
</evidence>
<evidence type="ECO:0000313" key="2">
    <source>
        <dbReference type="Proteomes" id="UP000829398"/>
    </source>
</evidence>
<dbReference type="EMBL" id="CM039177">
    <property type="protein sequence ID" value="KAH9698431.1"/>
    <property type="molecule type" value="Genomic_DNA"/>
</dbReference>
<comment type="caution">
    <text evidence="1">The sequence shown here is derived from an EMBL/GenBank/DDBJ whole genome shotgun (WGS) entry which is preliminary data.</text>
</comment>
<keyword evidence="2" id="KW-1185">Reference proteome</keyword>
<organism evidence="1 2">
    <name type="scientific">Citrus sinensis</name>
    <name type="common">Sweet orange</name>
    <name type="synonym">Citrus aurantium var. sinensis</name>
    <dbReference type="NCBI Taxonomy" id="2711"/>
    <lineage>
        <taxon>Eukaryota</taxon>
        <taxon>Viridiplantae</taxon>
        <taxon>Streptophyta</taxon>
        <taxon>Embryophyta</taxon>
        <taxon>Tracheophyta</taxon>
        <taxon>Spermatophyta</taxon>
        <taxon>Magnoliopsida</taxon>
        <taxon>eudicotyledons</taxon>
        <taxon>Gunneridae</taxon>
        <taxon>Pentapetalae</taxon>
        <taxon>rosids</taxon>
        <taxon>malvids</taxon>
        <taxon>Sapindales</taxon>
        <taxon>Rutaceae</taxon>
        <taxon>Aurantioideae</taxon>
        <taxon>Citrus</taxon>
    </lineage>
</organism>
<dbReference type="Proteomes" id="UP000829398">
    <property type="component" value="Chromosome 8"/>
</dbReference>
<protein>
    <submittedName>
        <fullName evidence="1">Uncharacterized protein</fullName>
    </submittedName>
</protein>